<dbReference type="RefSeq" id="WP_243308542.1">
    <property type="nucleotide sequence ID" value="NZ_JALGBI010000002.1"/>
</dbReference>
<keyword evidence="3" id="KW-0648">Protein biosynthesis</keyword>
<keyword evidence="3" id="KW-0396">Initiation factor</keyword>
<feature type="region of interest" description="Disordered" evidence="1">
    <location>
        <begin position="192"/>
        <end position="211"/>
    </location>
</feature>
<dbReference type="InterPro" id="IPR003491">
    <property type="entry name" value="REP-like_C"/>
</dbReference>
<protein>
    <submittedName>
        <fullName evidence="3">Replication initiation factor domain-containing protein</fullName>
    </submittedName>
</protein>
<evidence type="ECO:0000313" key="4">
    <source>
        <dbReference type="Proteomes" id="UP001139447"/>
    </source>
</evidence>
<dbReference type="GO" id="GO:0003743">
    <property type="term" value="F:translation initiation factor activity"/>
    <property type="evidence" value="ECO:0007669"/>
    <property type="project" value="UniProtKB-KW"/>
</dbReference>
<evidence type="ECO:0000256" key="1">
    <source>
        <dbReference type="SAM" id="MobiDB-lite"/>
    </source>
</evidence>
<name>A0A9X1VWZ6_9BURK</name>
<evidence type="ECO:0000313" key="3">
    <source>
        <dbReference type="EMBL" id="MCJ0765326.1"/>
    </source>
</evidence>
<sequence>MTAPLSNTGVNNVRGLTRDERLVLEGGKVKVLCAERQQDGASGVIVDYLRVTVRRDAVLSLARLSDSDDEALTRYLAFGLAGVLGFTLGESRNGRDFYDYTWTVNNEFDKEVASVSGGGVTQRETFCLTLKGEACTFAAKGWEKSLHAWLSSLDPRVTRIDLARDYLGGELTIEEVEGCYRTGAFDYRNRRPSYTRHGSGDGHDRAREHSRTFQVGQRESGKLMRAYEKGHAFKMLSDPWVRVEVELRNVNRIVPFDALIRPADFFAGAYDFCQWVLDKKPEAERIPTGKAVGERTVSRFTRWLENVVAPSIRAVQACADSAEWADLLTIKHMDRRIPRGLSGLSHAKVRDGLREWIHNLSAAAPAGYAPSM</sequence>
<dbReference type="EMBL" id="JALGBI010000002">
    <property type="protein sequence ID" value="MCJ0765326.1"/>
    <property type="molecule type" value="Genomic_DNA"/>
</dbReference>
<dbReference type="AlphaFoldDB" id="A0A9X1VWZ6"/>
<dbReference type="Proteomes" id="UP001139447">
    <property type="component" value="Unassembled WGS sequence"/>
</dbReference>
<proteinExistence type="predicted"/>
<evidence type="ECO:0000259" key="2">
    <source>
        <dbReference type="Pfam" id="PF02486"/>
    </source>
</evidence>
<comment type="caution">
    <text evidence="3">The sequence shown here is derived from an EMBL/GenBank/DDBJ whole genome shotgun (WGS) entry which is preliminary data.</text>
</comment>
<dbReference type="Pfam" id="PF02486">
    <property type="entry name" value="Rep_trans"/>
    <property type="match status" value="1"/>
</dbReference>
<reference evidence="3" key="1">
    <citation type="submission" date="2022-03" db="EMBL/GenBank/DDBJ databases">
        <authorList>
            <person name="Woo C.Y."/>
        </authorList>
    </citation>
    <scope>NUCLEOTIDE SEQUENCE</scope>
    <source>
        <strain evidence="3">CYS-02</strain>
    </source>
</reference>
<feature type="domain" description="Replication initiation protein-like C-terminal" evidence="2">
    <location>
        <begin position="156"/>
        <end position="318"/>
    </location>
</feature>
<keyword evidence="4" id="KW-1185">Reference proteome</keyword>
<organism evidence="3 4">
    <name type="scientific">Variovorax terrae</name>
    <dbReference type="NCBI Taxonomy" id="2923278"/>
    <lineage>
        <taxon>Bacteria</taxon>
        <taxon>Pseudomonadati</taxon>
        <taxon>Pseudomonadota</taxon>
        <taxon>Betaproteobacteria</taxon>
        <taxon>Burkholderiales</taxon>
        <taxon>Comamonadaceae</taxon>
        <taxon>Variovorax</taxon>
    </lineage>
</organism>
<gene>
    <name evidence="3" type="ORF">MMF98_19105</name>
</gene>
<accession>A0A9X1VWZ6</accession>
<feature type="compositionally biased region" description="Basic and acidic residues" evidence="1">
    <location>
        <begin position="198"/>
        <end position="211"/>
    </location>
</feature>